<dbReference type="InterPro" id="IPR025850">
    <property type="entry name" value="SUKH-3"/>
</dbReference>
<dbReference type="AlphaFoldDB" id="A0A7K0CTL2"/>
<dbReference type="OrthoDB" id="4556695at2"/>
<organism evidence="1 2">
    <name type="scientific">Streptomyces smaragdinus</name>
    <dbReference type="NCBI Taxonomy" id="2585196"/>
    <lineage>
        <taxon>Bacteria</taxon>
        <taxon>Bacillati</taxon>
        <taxon>Actinomycetota</taxon>
        <taxon>Actinomycetes</taxon>
        <taxon>Kitasatosporales</taxon>
        <taxon>Streptomycetaceae</taxon>
        <taxon>Streptomyces</taxon>
    </lineage>
</organism>
<accession>A0A7K0CTL2</accession>
<dbReference type="RefSeq" id="WP_153457119.1">
    <property type="nucleotide sequence ID" value="NZ_WEGJ01000052.1"/>
</dbReference>
<evidence type="ECO:0000313" key="2">
    <source>
        <dbReference type="Proteomes" id="UP000466345"/>
    </source>
</evidence>
<gene>
    <name evidence="1" type="ORF">SRB5_65400</name>
</gene>
<evidence type="ECO:0000313" key="1">
    <source>
        <dbReference type="EMBL" id="MQY16342.1"/>
    </source>
</evidence>
<dbReference type="Pfam" id="PF14433">
    <property type="entry name" value="SUKH-3"/>
    <property type="match status" value="1"/>
</dbReference>
<sequence>MRPELTEEELDQWFRSGGWTPGRDIGDQVDELTAEVREKSAENGFPLEVTEPVRAFLREFGGLKFPYGREPDAVFFEPIHTGSADEEDITELGEHFGAPAFPVGFMTDEGAVLVMDGAARMFLLHHTGDYWLGQGARAGLARLKQGAPFENSYAVLNEGGTPK</sequence>
<dbReference type="EMBL" id="WEGJ01000052">
    <property type="protein sequence ID" value="MQY16342.1"/>
    <property type="molecule type" value="Genomic_DNA"/>
</dbReference>
<dbReference type="Proteomes" id="UP000466345">
    <property type="component" value="Unassembled WGS sequence"/>
</dbReference>
<keyword evidence="2" id="KW-1185">Reference proteome</keyword>
<proteinExistence type="predicted"/>
<protein>
    <recommendedName>
        <fullName evidence="3">SUKH-3 immunity protein</fullName>
    </recommendedName>
</protein>
<name>A0A7K0CTL2_9ACTN</name>
<evidence type="ECO:0008006" key="3">
    <source>
        <dbReference type="Google" id="ProtNLM"/>
    </source>
</evidence>
<reference evidence="1 2" key="1">
    <citation type="submission" date="2019-10" db="EMBL/GenBank/DDBJ databases">
        <title>Streptomyces smaragdinus sp. nov. and Streptomyces fabii sp. nov., isolated from the gut of fungus growing-termite Macrotermes natalensis.</title>
        <authorList>
            <person name="Schwitalla J."/>
            <person name="Benndorf R."/>
            <person name="Martin K."/>
            <person name="De Beer W."/>
            <person name="Kaster A.-K."/>
            <person name="Vollmers J."/>
            <person name="Poulsen M."/>
            <person name="Beemelmanns C."/>
        </authorList>
    </citation>
    <scope>NUCLEOTIDE SEQUENCE [LARGE SCALE GENOMIC DNA]</scope>
    <source>
        <strain evidence="1 2">RB5</strain>
    </source>
</reference>
<comment type="caution">
    <text evidence="1">The sequence shown here is derived from an EMBL/GenBank/DDBJ whole genome shotgun (WGS) entry which is preliminary data.</text>
</comment>